<protein>
    <submittedName>
        <fullName evidence="1">Uncharacterized protein</fullName>
    </submittedName>
</protein>
<proteinExistence type="predicted"/>
<evidence type="ECO:0000313" key="1">
    <source>
        <dbReference type="EMBL" id="PHQ34833.1"/>
    </source>
</evidence>
<name>A0A2G1W713_9BACT</name>
<comment type="caution">
    <text evidence="1">The sequence shown here is derived from an EMBL/GenBank/DDBJ whole genome shotgun (WGS) entry which is preliminary data.</text>
</comment>
<dbReference type="RefSeq" id="WP_099261136.1">
    <property type="nucleotide sequence ID" value="NZ_NIZW01000009.1"/>
</dbReference>
<accession>A0A2G1W713</accession>
<gene>
    <name evidence="1" type="ORF">CEE69_13275</name>
</gene>
<reference evidence="1 2" key="1">
    <citation type="submission" date="2017-06" db="EMBL/GenBank/DDBJ databases">
        <title>Description of Rhodopirellula bahusiensis sp. nov.</title>
        <authorList>
            <person name="Kizina J."/>
            <person name="Harder J."/>
        </authorList>
    </citation>
    <scope>NUCLEOTIDE SEQUENCE [LARGE SCALE GENOMIC DNA]</scope>
    <source>
        <strain evidence="1 2">SWK21</strain>
    </source>
</reference>
<dbReference type="Proteomes" id="UP000225740">
    <property type="component" value="Unassembled WGS sequence"/>
</dbReference>
<sequence>MEWRRTCQQTAFISTREMQNRSNRDPETKGWNARVVRIVFPLSKRVDGGSLHRYSRLLHKDFTWLPIHLAYFYMSVMA</sequence>
<evidence type="ECO:0000313" key="2">
    <source>
        <dbReference type="Proteomes" id="UP000225740"/>
    </source>
</evidence>
<organism evidence="1 2">
    <name type="scientific">Rhodopirellula bahusiensis</name>
    <dbReference type="NCBI Taxonomy" id="2014065"/>
    <lineage>
        <taxon>Bacteria</taxon>
        <taxon>Pseudomonadati</taxon>
        <taxon>Planctomycetota</taxon>
        <taxon>Planctomycetia</taxon>
        <taxon>Pirellulales</taxon>
        <taxon>Pirellulaceae</taxon>
        <taxon>Rhodopirellula</taxon>
    </lineage>
</organism>
<dbReference type="AlphaFoldDB" id="A0A2G1W713"/>
<dbReference type="EMBL" id="NIZW01000009">
    <property type="protein sequence ID" value="PHQ34833.1"/>
    <property type="molecule type" value="Genomic_DNA"/>
</dbReference>
<keyword evidence="2" id="KW-1185">Reference proteome</keyword>
<dbReference type="GeneID" id="90609079"/>